<comment type="caution">
    <text evidence="1">The sequence shown here is derived from an EMBL/GenBank/DDBJ whole genome shotgun (WGS) entry which is preliminary data.</text>
</comment>
<evidence type="ECO:0000313" key="1">
    <source>
        <dbReference type="EMBL" id="NHN26259.1"/>
    </source>
</evidence>
<reference evidence="1" key="1">
    <citation type="submission" date="2019-05" db="EMBL/GenBank/DDBJ databases">
        <authorList>
            <person name="Lianzixin W."/>
        </authorList>
    </citation>
    <scope>NUCLEOTIDE SEQUENCE</scope>
    <source>
        <strain evidence="1">EC11</strain>
    </source>
</reference>
<dbReference type="EMBL" id="VEVQ02000006">
    <property type="protein sequence ID" value="NHN26259.1"/>
    <property type="molecule type" value="Genomic_DNA"/>
</dbReference>
<sequence>MINNFKNKTVLSRLTKQFVFVMSFFTYFLTISCKNENVKEAVKETETKNKSNIEVEYKEVEPKIEEEFSNFIEKFSKDSIFQISRIHFPLTIQLLDDDFELVDFSIVKGDYLMLTFMYPSDFVEFKQKTVVDENDAFIEVRGTGNGIMIDYFFEKINGKWQLKTWVDKST</sequence>
<dbReference type="Pfam" id="PF14254">
    <property type="entry name" value="DUF4348"/>
    <property type="match status" value="1"/>
</dbReference>
<dbReference type="Gene3D" id="3.10.450.410">
    <property type="match status" value="1"/>
</dbReference>
<dbReference type="PROSITE" id="PS51257">
    <property type="entry name" value="PROKAR_LIPOPROTEIN"/>
    <property type="match status" value="1"/>
</dbReference>
<organism evidence="1 2">
    <name type="scientific">Flavobacterium jejuense</name>
    <dbReference type="NCBI Taxonomy" id="1544455"/>
    <lineage>
        <taxon>Bacteria</taxon>
        <taxon>Pseudomonadati</taxon>
        <taxon>Bacteroidota</taxon>
        <taxon>Flavobacteriia</taxon>
        <taxon>Flavobacteriales</taxon>
        <taxon>Flavobacteriaceae</taxon>
        <taxon>Flavobacterium</taxon>
    </lineage>
</organism>
<protein>
    <submittedName>
        <fullName evidence="1">DUF4348 domain-containing protein</fullName>
    </submittedName>
</protein>
<accession>A0ABX0IWS7</accession>
<dbReference type="Proteomes" id="UP000817854">
    <property type="component" value="Unassembled WGS sequence"/>
</dbReference>
<gene>
    <name evidence="1" type="ORF">FIA58_011275</name>
</gene>
<reference evidence="1" key="2">
    <citation type="submission" date="2020-02" db="EMBL/GenBank/DDBJ databases">
        <title>Flavobacterium profundi sp. nov., isolated from a deep-sea seamount.</title>
        <authorList>
            <person name="Zhang D.-C."/>
        </authorList>
    </citation>
    <scope>NUCLEOTIDE SEQUENCE</scope>
    <source>
        <strain evidence="1">EC11</strain>
    </source>
</reference>
<evidence type="ECO:0000313" key="2">
    <source>
        <dbReference type="Proteomes" id="UP000817854"/>
    </source>
</evidence>
<dbReference type="InterPro" id="IPR025590">
    <property type="entry name" value="DUF4348"/>
</dbReference>
<proteinExistence type="predicted"/>
<dbReference type="RefSeq" id="WP_140962581.1">
    <property type="nucleotide sequence ID" value="NZ_VEVQ02000006.1"/>
</dbReference>
<name>A0ABX0IWS7_9FLAO</name>
<keyword evidence="2" id="KW-1185">Reference proteome</keyword>